<organism evidence="1 2">
    <name type="scientific">Flavobacterium aquariorum</name>
    <dbReference type="NCBI Taxonomy" id="2217670"/>
    <lineage>
        <taxon>Bacteria</taxon>
        <taxon>Pseudomonadati</taxon>
        <taxon>Bacteroidota</taxon>
        <taxon>Flavobacteriia</taxon>
        <taxon>Flavobacteriales</taxon>
        <taxon>Flavobacteriaceae</taxon>
        <taxon>Flavobacterium</taxon>
    </lineage>
</organism>
<dbReference type="EMBL" id="QKXH01000005">
    <property type="protein sequence ID" value="PZX93518.1"/>
    <property type="molecule type" value="Genomic_DNA"/>
</dbReference>
<dbReference type="Proteomes" id="UP000249177">
    <property type="component" value="Unassembled WGS sequence"/>
</dbReference>
<reference evidence="1 2" key="1">
    <citation type="submission" date="2018-06" db="EMBL/GenBank/DDBJ databases">
        <title>Flavobacterium sp IMCC34762, genome.</title>
        <authorList>
            <person name="Joung Y."/>
            <person name="Cho J."/>
            <person name="Song J."/>
        </authorList>
    </citation>
    <scope>NUCLEOTIDE SEQUENCE [LARGE SCALE GENOMIC DNA]</scope>
    <source>
        <strain evidence="1 2">IMCC34762</strain>
    </source>
</reference>
<comment type="caution">
    <text evidence="1">The sequence shown here is derived from an EMBL/GenBank/DDBJ whole genome shotgun (WGS) entry which is preliminary data.</text>
</comment>
<accession>A0A2W7TU17</accession>
<dbReference type="AlphaFoldDB" id="A0A2W7TU17"/>
<proteinExistence type="predicted"/>
<sequence>MKKIAYILLFTTLLASLFYNALGYRMLFAFDQEQEWVTAMKKIPDPEFKVIHLNASLYTFADDTELEYVNENISINNKNYHIFKKQIKDNILNLYYLPNVNSSLSTQEIEDIVDSQLFSGNNENKGSSKKIVKSFTVDYFIQYPESITITNTTDFKSIPLISFSKEKLHAGFVPSFYSPPDLV</sequence>
<protein>
    <submittedName>
        <fullName evidence="1">Uncharacterized protein</fullName>
    </submittedName>
</protein>
<keyword evidence="2" id="KW-1185">Reference proteome</keyword>
<evidence type="ECO:0000313" key="2">
    <source>
        <dbReference type="Proteomes" id="UP000249177"/>
    </source>
</evidence>
<evidence type="ECO:0000313" key="1">
    <source>
        <dbReference type="EMBL" id="PZX93518.1"/>
    </source>
</evidence>
<name>A0A2W7TU17_9FLAO</name>
<dbReference type="OrthoDB" id="1342881at2"/>
<gene>
    <name evidence="1" type="ORF">DOS84_08815</name>
</gene>
<dbReference type="RefSeq" id="WP_111409763.1">
    <property type="nucleotide sequence ID" value="NZ_QKXH01000005.1"/>
</dbReference>